<dbReference type="EMBL" id="BAAAVI010000144">
    <property type="protein sequence ID" value="GAA2915127.1"/>
    <property type="molecule type" value="Genomic_DNA"/>
</dbReference>
<dbReference type="Pfam" id="PF00067">
    <property type="entry name" value="p450"/>
    <property type="match status" value="1"/>
</dbReference>
<dbReference type="PANTHER" id="PTHR46696:SF1">
    <property type="entry name" value="CYTOCHROME P450 YJIB-RELATED"/>
    <property type="match status" value="1"/>
</dbReference>
<keyword evidence="2" id="KW-0503">Monooxygenase</keyword>
<keyword evidence="4" id="KW-1185">Reference proteome</keyword>
<dbReference type="PANTHER" id="PTHR46696">
    <property type="entry name" value="P450, PUTATIVE (EUROFUNG)-RELATED"/>
    <property type="match status" value="1"/>
</dbReference>
<dbReference type="CDD" id="cd11029">
    <property type="entry name" value="CYP107-like"/>
    <property type="match status" value="1"/>
</dbReference>
<dbReference type="SUPFAM" id="SSF48264">
    <property type="entry name" value="Cytochrome P450"/>
    <property type="match status" value="1"/>
</dbReference>
<dbReference type="InterPro" id="IPR002397">
    <property type="entry name" value="Cyt_P450_B"/>
</dbReference>
<dbReference type="Gene3D" id="1.10.630.10">
    <property type="entry name" value="Cytochrome P450"/>
    <property type="match status" value="1"/>
</dbReference>
<keyword evidence="2" id="KW-0349">Heme</keyword>
<dbReference type="InterPro" id="IPR017972">
    <property type="entry name" value="Cyt_P450_CS"/>
</dbReference>
<keyword evidence="2" id="KW-0560">Oxidoreductase</keyword>
<dbReference type="InterPro" id="IPR036396">
    <property type="entry name" value="Cyt_P450_sf"/>
</dbReference>
<protein>
    <submittedName>
        <fullName evidence="3">Cytochrome P450</fullName>
    </submittedName>
</protein>
<keyword evidence="2" id="KW-0479">Metal-binding</keyword>
<name>A0ABN3WGB8_9ACTN</name>
<evidence type="ECO:0000256" key="1">
    <source>
        <dbReference type="ARBA" id="ARBA00010617"/>
    </source>
</evidence>
<evidence type="ECO:0000313" key="3">
    <source>
        <dbReference type="EMBL" id="GAA2915127.1"/>
    </source>
</evidence>
<comment type="similarity">
    <text evidence="1 2">Belongs to the cytochrome P450 family.</text>
</comment>
<gene>
    <name evidence="3" type="ORF">GCM10010517_81420</name>
</gene>
<evidence type="ECO:0000256" key="2">
    <source>
        <dbReference type="RuleBase" id="RU000461"/>
    </source>
</evidence>
<dbReference type="Proteomes" id="UP001500831">
    <property type="component" value="Unassembled WGS sequence"/>
</dbReference>
<dbReference type="PROSITE" id="PS00086">
    <property type="entry name" value="CYTOCHROME_P450"/>
    <property type="match status" value="1"/>
</dbReference>
<evidence type="ECO:0000313" key="4">
    <source>
        <dbReference type="Proteomes" id="UP001500831"/>
    </source>
</evidence>
<dbReference type="InterPro" id="IPR001128">
    <property type="entry name" value="Cyt_P450"/>
</dbReference>
<dbReference type="RefSeq" id="WP_344982303.1">
    <property type="nucleotide sequence ID" value="NZ_BAAAVI010000144.1"/>
</dbReference>
<organism evidence="3 4">
    <name type="scientific">Streptosporangium fragile</name>
    <dbReference type="NCBI Taxonomy" id="46186"/>
    <lineage>
        <taxon>Bacteria</taxon>
        <taxon>Bacillati</taxon>
        <taxon>Actinomycetota</taxon>
        <taxon>Actinomycetes</taxon>
        <taxon>Streptosporangiales</taxon>
        <taxon>Streptosporangiaceae</taxon>
        <taxon>Streptosporangium</taxon>
    </lineage>
</organism>
<accession>A0ABN3WGB8</accession>
<dbReference type="PRINTS" id="PR00359">
    <property type="entry name" value="BP450"/>
</dbReference>
<sequence>MSTSSVGMSGPPVEPFSLDFYQDPHPTYAWLREHRPVHPMQFAGVRVWLLTRYADVRAVFNDPRMSVNQETANADFLAAGLDYGSGTEMVQALLFKDPPDHTRIRALASKVFTPRRIAGWQDTVERISNQLLDELDPHQKIELQDAYCYRLPIMVIGEVLGMPRDDHRKLRQWMDPLVGLSREEALAGTKSMMNYVRDIITAKRTDPADDVISALIAARDGDQKLTEDELVGNVFGLVSAGFETTASLIGNALLALLDHPGQLRLLQEDPALMDRAVEELLRYDGPTATTIFRFPREDVRIGGSVIPAGEPILMALGAANRDPEVFSDPDTLDVRRDDNPHISFGRGIHHCLGAALARLEGKIALRTLLRRYPDIGLAVSRQQIRYKSALIVRGLEELPVVLRPTP</sequence>
<keyword evidence="2" id="KW-0408">Iron</keyword>
<proteinExistence type="inferred from homology"/>
<reference evidence="3 4" key="1">
    <citation type="journal article" date="2019" name="Int. J. Syst. Evol. Microbiol.">
        <title>The Global Catalogue of Microorganisms (GCM) 10K type strain sequencing project: providing services to taxonomists for standard genome sequencing and annotation.</title>
        <authorList>
            <consortium name="The Broad Institute Genomics Platform"/>
            <consortium name="The Broad Institute Genome Sequencing Center for Infectious Disease"/>
            <person name="Wu L."/>
            <person name="Ma J."/>
        </authorList>
    </citation>
    <scope>NUCLEOTIDE SEQUENCE [LARGE SCALE GENOMIC DNA]</scope>
    <source>
        <strain evidence="3 4">JCM 6242</strain>
    </source>
</reference>
<comment type="caution">
    <text evidence="3">The sequence shown here is derived from an EMBL/GenBank/DDBJ whole genome shotgun (WGS) entry which is preliminary data.</text>
</comment>